<organism evidence="1 2">
    <name type="scientific">Citrobacter braakii</name>
    <dbReference type="NCBI Taxonomy" id="57706"/>
    <lineage>
        <taxon>Bacteria</taxon>
        <taxon>Pseudomonadati</taxon>
        <taxon>Pseudomonadota</taxon>
        <taxon>Gammaproteobacteria</taxon>
        <taxon>Enterobacterales</taxon>
        <taxon>Enterobacteriaceae</taxon>
        <taxon>Citrobacter</taxon>
        <taxon>Citrobacter freundii complex</taxon>
    </lineage>
</organism>
<dbReference type="AlphaFoldDB" id="A0A1V8P348"/>
<dbReference type="EMBL" id="NAEW01000002">
    <property type="protein sequence ID" value="OQM43071.1"/>
    <property type="molecule type" value="Genomic_DNA"/>
</dbReference>
<comment type="caution">
    <text evidence="1">The sequence shown here is derived from an EMBL/GenBank/DDBJ whole genome shotgun (WGS) entry which is preliminary data.</text>
</comment>
<reference evidence="1 2" key="1">
    <citation type="submission" date="2017-03" db="EMBL/GenBank/DDBJ databases">
        <authorList>
            <person name="Afonso C.L."/>
            <person name="Miller P.J."/>
            <person name="Scott M.A."/>
            <person name="Spackman E."/>
            <person name="Goraichik I."/>
            <person name="Dimitrov K.M."/>
            <person name="Suarez D.L."/>
            <person name="Swayne D.E."/>
        </authorList>
    </citation>
    <scope>NUCLEOTIDE SEQUENCE [LARGE SCALE GENOMIC DNA]</scope>
    <source>
        <strain evidence="1 2">ATCC 51113</strain>
    </source>
</reference>
<dbReference type="Proteomes" id="UP000192573">
    <property type="component" value="Unassembled WGS sequence"/>
</dbReference>
<evidence type="ECO:0000313" key="2">
    <source>
        <dbReference type="Proteomes" id="UP000192573"/>
    </source>
</evidence>
<gene>
    <name evidence="1" type="ORF">BZK42_05900</name>
</gene>
<name>A0A1V8P348_CITBR</name>
<sequence>MFYVDLHVILQVACALATCVHPSHIVIYAPGDSLSCRLPATRIILCKEYILSMIVDRFDNAFEIVLLAQKGDLPCSFRLPLRWKGRASWNTAVL</sequence>
<proteinExistence type="predicted"/>
<protein>
    <submittedName>
        <fullName evidence="1">Uncharacterized protein</fullName>
    </submittedName>
</protein>
<evidence type="ECO:0000313" key="1">
    <source>
        <dbReference type="EMBL" id="OQM43071.1"/>
    </source>
</evidence>
<accession>A0A1V8P348</accession>